<keyword evidence="3" id="KW-1185">Reference proteome</keyword>
<protein>
    <submittedName>
        <fullName evidence="2">Uncharacterized protein</fullName>
    </submittedName>
</protein>
<organism evidence="2 3">
    <name type="scientific">Natronomicrosphaera hydrolytica</name>
    <dbReference type="NCBI Taxonomy" id="3242702"/>
    <lineage>
        <taxon>Bacteria</taxon>
        <taxon>Pseudomonadati</taxon>
        <taxon>Planctomycetota</taxon>
        <taxon>Phycisphaerae</taxon>
        <taxon>Phycisphaerales</taxon>
        <taxon>Phycisphaeraceae</taxon>
        <taxon>Natronomicrosphaera</taxon>
    </lineage>
</organism>
<sequence>MGSLTSGLSSVDPNVWMVSLPVVVALVAVAMQPAESTLRRWGRELLRADAMAWGMVSGQMAEDKAGWPTWRSGLLCAATTALTIATLLSMARYAGLLG</sequence>
<evidence type="ECO:0000256" key="1">
    <source>
        <dbReference type="SAM" id="Phobius"/>
    </source>
</evidence>
<comment type="caution">
    <text evidence="2">The sequence shown here is derived from an EMBL/GenBank/DDBJ whole genome shotgun (WGS) entry which is preliminary data.</text>
</comment>
<keyword evidence="1" id="KW-0472">Membrane</keyword>
<keyword evidence="1" id="KW-1133">Transmembrane helix</keyword>
<reference evidence="2 3" key="1">
    <citation type="submission" date="2024-08" db="EMBL/GenBank/DDBJ databases">
        <title>Whole-genome sequencing of halo(alkali)philic microorganisms from hypersaline lakes.</title>
        <authorList>
            <person name="Sorokin D.Y."/>
            <person name="Merkel A.Y."/>
            <person name="Messina E."/>
            <person name="Yakimov M."/>
        </authorList>
    </citation>
    <scope>NUCLEOTIDE SEQUENCE [LARGE SCALE GENOMIC DNA]</scope>
    <source>
        <strain evidence="2 3">AB-hyl4</strain>
    </source>
</reference>
<proteinExistence type="predicted"/>
<name>A0ABV4U7K4_9BACT</name>
<accession>A0ABV4U7K4</accession>
<dbReference type="Proteomes" id="UP001575105">
    <property type="component" value="Unassembled WGS sequence"/>
</dbReference>
<dbReference type="RefSeq" id="WP_425346522.1">
    <property type="nucleotide sequence ID" value="NZ_JBGUBD010000010.1"/>
</dbReference>
<feature type="transmembrane region" description="Helical" evidence="1">
    <location>
        <begin position="74"/>
        <end position="95"/>
    </location>
</feature>
<gene>
    <name evidence="2" type="ORF">ACERK3_15005</name>
</gene>
<dbReference type="EMBL" id="JBGUBD010000010">
    <property type="protein sequence ID" value="MFA9479596.1"/>
    <property type="molecule type" value="Genomic_DNA"/>
</dbReference>
<feature type="transmembrane region" description="Helical" evidence="1">
    <location>
        <begin position="15"/>
        <end position="34"/>
    </location>
</feature>
<evidence type="ECO:0000313" key="2">
    <source>
        <dbReference type="EMBL" id="MFA9479596.1"/>
    </source>
</evidence>
<evidence type="ECO:0000313" key="3">
    <source>
        <dbReference type="Proteomes" id="UP001575105"/>
    </source>
</evidence>
<keyword evidence="1" id="KW-0812">Transmembrane</keyword>